<dbReference type="OrthoDB" id="6616887at2759"/>
<keyword evidence="5" id="KW-1185">Reference proteome</keyword>
<dbReference type="PROSITE" id="PS50158">
    <property type="entry name" value="ZF_CCHC"/>
    <property type="match status" value="1"/>
</dbReference>
<dbReference type="EMBL" id="VUJU01010062">
    <property type="protein sequence ID" value="KAF0716027.1"/>
    <property type="molecule type" value="Genomic_DNA"/>
</dbReference>
<feature type="compositionally biased region" description="Pro residues" evidence="2">
    <location>
        <begin position="7"/>
        <end position="17"/>
    </location>
</feature>
<reference evidence="4 5" key="1">
    <citation type="submission" date="2019-08" db="EMBL/GenBank/DDBJ databases">
        <title>Whole genome of Aphis craccivora.</title>
        <authorList>
            <person name="Voronova N.V."/>
            <person name="Shulinski R.S."/>
            <person name="Bandarenka Y.V."/>
            <person name="Zhorov D.G."/>
            <person name="Warner D."/>
        </authorList>
    </citation>
    <scope>NUCLEOTIDE SEQUENCE [LARGE SCALE GENOMIC DNA]</scope>
    <source>
        <strain evidence="4">180601</strain>
        <tissue evidence="4">Whole Body</tissue>
    </source>
</reference>
<keyword evidence="1" id="KW-0863">Zinc-finger</keyword>
<organism evidence="4 5">
    <name type="scientific">Aphis craccivora</name>
    <name type="common">Cowpea aphid</name>
    <dbReference type="NCBI Taxonomy" id="307492"/>
    <lineage>
        <taxon>Eukaryota</taxon>
        <taxon>Metazoa</taxon>
        <taxon>Ecdysozoa</taxon>
        <taxon>Arthropoda</taxon>
        <taxon>Hexapoda</taxon>
        <taxon>Insecta</taxon>
        <taxon>Pterygota</taxon>
        <taxon>Neoptera</taxon>
        <taxon>Paraneoptera</taxon>
        <taxon>Hemiptera</taxon>
        <taxon>Sternorrhyncha</taxon>
        <taxon>Aphidomorpha</taxon>
        <taxon>Aphidoidea</taxon>
        <taxon>Aphididae</taxon>
        <taxon>Aphidini</taxon>
        <taxon>Aphis</taxon>
        <taxon>Aphis</taxon>
    </lineage>
</organism>
<keyword evidence="1" id="KW-0862">Zinc</keyword>
<dbReference type="InterPro" id="IPR036875">
    <property type="entry name" value="Znf_CCHC_sf"/>
</dbReference>
<feature type="compositionally biased region" description="Low complexity" evidence="2">
    <location>
        <begin position="289"/>
        <end position="298"/>
    </location>
</feature>
<dbReference type="AlphaFoldDB" id="A0A6G0VZI4"/>
<evidence type="ECO:0000313" key="4">
    <source>
        <dbReference type="EMBL" id="KAF0716027.1"/>
    </source>
</evidence>
<dbReference type="GO" id="GO:0008270">
    <property type="term" value="F:zinc ion binding"/>
    <property type="evidence" value="ECO:0007669"/>
    <property type="project" value="UniProtKB-KW"/>
</dbReference>
<name>A0A6G0VZI4_APHCR</name>
<accession>A0A6G0VZI4</accession>
<dbReference type="Proteomes" id="UP000478052">
    <property type="component" value="Unassembled WGS sequence"/>
</dbReference>
<proteinExistence type="predicted"/>
<evidence type="ECO:0000256" key="1">
    <source>
        <dbReference type="PROSITE-ProRule" id="PRU00047"/>
    </source>
</evidence>
<evidence type="ECO:0000313" key="5">
    <source>
        <dbReference type="Proteomes" id="UP000478052"/>
    </source>
</evidence>
<evidence type="ECO:0000256" key="2">
    <source>
        <dbReference type="SAM" id="MobiDB-lite"/>
    </source>
</evidence>
<keyword evidence="1" id="KW-0479">Metal-binding</keyword>
<gene>
    <name evidence="4" type="ORF">FWK35_00034637</name>
</gene>
<dbReference type="SUPFAM" id="SSF57756">
    <property type="entry name" value="Retrovirus zinc finger-like domains"/>
    <property type="match status" value="1"/>
</dbReference>
<comment type="caution">
    <text evidence="4">The sequence shown here is derived from an EMBL/GenBank/DDBJ whole genome shotgun (WGS) entry which is preliminary data.</text>
</comment>
<feature type="domain" description="CCHC-type" evidence="3">
    <location>
        <begin position="202"/>
        <end position="217"/>
    </location>
</feature>
<protein>
    <submittedName>
        <fullName evidence="4">DNA replication licensing factor MCM4-like</fullName>
    </submittedName>
</protein>
<sequence length="451" mass="50605">MSDDPVINPPLPTPNSPQPNTQKTFAETTANVSFPKKDQAIIFNTVQDVPQIEYIKAFSLLTPPNNIKFASRVSNNRFCIYFGNKNIVEQIIAKQHYITINNTEIPYRRLINTAKRIILSNVQPIIPHAIIAKAINNLSIKMLSPITFMKAGFSDDEFGHIGSFRRQLYIHPEHSDKIPSSILLQFDQTEYRIFLSDDTVTCFSCKQTGHTSNHCKNTSEYNAVLIHGNNPNAPPVNNTMDTNVKITQNTDSTPIAMDIPRTDENLKETITNPPVTQEPPAQEKRPAPSSSSSRSQDSTYIAKIPTDPTPPRTEIAKTRTTNGTLETKLKESAKNPQPPQKKPKRTNSIEQIIIKLDEALLPAKKAFENIPNLKIDFNQFKYIIENTLSEPNPSSIVRTFNISSMEMIEIIDTVRPKINNLSIKNRLTRLANALLSSLSTEPSDPPSSHQQ</sequence>
<feature type="region of interest" description="Disordered" evidence="2">
    <location>
        <begin position="269"/>
        <end position="348"/>
    </location>
</feature>
<evidence type="ECO:0000259" key="3">
    <source>
        <dbReference type="PROSITE" id="PS50158"/>
    </source>
</evidence>
<feature type="region of interest" description="Disordered" evidence="2">
    <location>
        <begin position="1"/>
        <end position="21"/>
    </location>
</feature>
<dbReference type="InterPro" id="IPR001878">
    <property type="entry name" value="Znf_CCHC"/>
</dbReference>
<dbReference type="GO" id="GO:0003676">
    <property type="term" value="F:nucleic acid binding"/>
    <property type="evidence" value="ECO:0007669"/>
    <property type="project" value="InterPro"/>
</dbReference>